<name>A0AAF0JCC8_9BASI</name>
<feature type="domain" description="PITH" evidence="3">
    <location>
        <begin position="24"/>
        <end position="196"/>
    </location>
</feature>
<feature type="region of interest" description="Disordered" evidence="2">
    <location>
        <begin position="1"/>
        <end position="25"/>
    </location>
</feature>
<feature type="region of interest" description="Disordered" evidence="2">
    <location>
        <begin position="194"/>
        <end position="216"/>
    </location>
</feature>
<dbReference type="InterPro" id="IPR037047">
    <property type="entry name" value="PITH_dom_sf"/>
</dbReference>
<evidence type="ECO:0000313" key="5">
    <source>
        <dbReference type="Proteomes" id="UP001217754"/>
    </source>
</evidence>
<evidence type="ECO:0000259" key="3">
    <source>
        <dbReference type="Pfam" id="PF06201"/>
    </source>
</evidence>
<accession>A0AAF0JCC8</accession>
<feature type="compositionally biased region" description="Basic and acidic residues" evidence="2">
    <location>
        <begin position="1"/>
        <end position="22"/>
    </location>
</feature>
<sequence>MACSHEHHACGHAHDDADHVRPGEGQQDYLYSSIDRDQVSALNERTPGSARAVIRPFDDRYSSDGALESDVDDDLLLHIPFAGSVQLRALLLRTGPGPTTPRAVHLYKNCENLDLEEAADGKPAQKLESIPDSSDVVEIPLLAARFPDVQTITLYVPGALRASDDPRTSISFVGFRGEPRMKQRGGPQQIVYEAAPRAADHPVRGTAEAPLRKSGT</sequence>
<dbReference type="Proteomes" id="UP001217754">
    <property type="component" value="Chromosome 8"/>
</dbReference>
<evidence type="ECO:0000256" key="1">
    <source>
        <dbReference type="ARBA" id="ARBA00025788"/>
    </source>
</evidence>
<comment type="similarity">
    <text evidence="1">Belongs to the PITHD1 family.</text>
</comment>
<proteinExistence type="inferred from homology"/>
<dbReference type="PANTHER" id="PTHR12175">
    <property type="entry name" value="AD039 HT014 THIOREDOXIN FAMILY TRP26"/>
    <property type="match status" value="1"/>
</dbReference>
<dbReference type="InterPro" id="IPR010400">
    <property type="entry name" value="PITH_dom"/>
</dbReference>
<dbReference type="RefSeq" id="XP_060123906.1">
    <property type="nucleotide sequence ID" value="XM_060267923.1"/>
</dbReference>
<dbReference type="InterPro" id="IPR045099">
    <property type="entry name" value="PITH1-like"/>
</dbReference>
<dbReference type="Gene3D" id="2.60.120.470">
    <property type="entry name" value="PITH domain"/>
    <property type="match status" value="1"/>
</dbReference>
<dbReference type="EMBL" id="CP119965">
    <property type="protein sequence ID" value="WFD41009.1"/>
    <property type="molecule type" value="Genomic_DNA"/>
</dbReference>
<dbReference type="GO" id="GO:0005634">
    <property type="term" value="C:nucleus"/>
    <property type="evidence" value="ECO:0007669"/>
    <property type="project" value="TreeGrafter"/>
</dbReference>
<dbReference type="GeneID" id="85227651"/>
<dbReference type="Pfam" id="PF06201">
    <property type="entry name" value="PITH"/>
    <property type="match status" value="1"/>
</dbReference>
<dbReference type="InterPro" id="IPR008979">
    <property type="entry name" value="Galactose-bd-like_sf"/>
</dbReference>
<reference evidence="4" key="1">
    <citation type="submission" date="2023-03" db="EMBL/GenBank/DDBJ databases">
        <title>Mating type loci evolution in Malassezia.</title>
        <authorList>
            <person name="Coelho M.A."/>
        </authorList>
    </citation>
    <scope>NUCLEOTIDE SEQUENCE</scope>
    <source>
        <strain evidence="4">CBS 9431</strain>
    </source>
</reference>
<dbReference type="GO" id="GO:0005737">
    <property type="term" value="C:cytoplasm"/>
    <property type="evidence" value="ECO:0007669"/>
    <property type="project" value="UniProtKB-ARBA"/>
</dbReference>
<gene>
    <name evidence="4" type="ORF">MJAP1_004000</name>
</gene>
<organism evidence="4 5">
    <name type="scientific">Malassezia japonica</name>
    <dbReference type="NCBI Taxonomy" id="223818"/>
    <lineage>
        <taxon>Eukaryota</taxon>
        <taxon>Fungi</taxon>
        <taxon>Dikarya</taxon>
        <taxon>Basidiomycota</taxon>
        <taxon>Ustilaginomycotina</taxon>
        <taxon>Malasseziomycetes</taxon>
        <taxon>Malasseziales</taxon>
        <taxon>Malasseziaceae</taxon>
        <taxon>Malassezia</taxon>
    </lineage>
</organism>
<dbReference type="PANTHER" id="PTHR12175:SF1">
    <property type="entry name" value="PITH DOMAIN-CONTAINING PROTEIN 1"/>
    <property type="match status" value="1"/>
</dbReference>
<keyword evidence="5" id="KW-1185">Reference proteome</keyword>
<evidence type="ECO:0000313" key="4">
    <source>
        <dbReference type="EMBL" id="WFD41009.1"/>
    </source>
</evidence>
<dbReference type="SUPFAM" id="SSF49785">
    <property type="entry name" value="Galactose-binding domain-like"/>
    <property type="match status" value="1"/>
</dbReference>
<protein>
    <recommendedName>
        <fullName evidence="3">PITH domain-containing protein</fullName>
    </recommendedName>
</protein>
<evidence type="ECO:0000256" key="2">
    <source>
        <dbReference type="SAM" id="MobiDB-lite"/>
    </source>
</evidence>
<dbReference type="AlphaFoldDB" id="A0AAF0JCC8"/>